<keyword evidence="2 7" id="KW-0560">Oxidoreductase</keyword>
<comment type="caution">
    <text evidence="7">The sequence shown here is derived from an EMBL/GenBank/DDBJ whole genome shotgun (WGS) entry which is preliminary data.</text>
</comment>
<reference evidence="7 8" key="1">
    <citation type="submission" date="2012-09" db="EMBL/GenBank/DDBJ databases">
        <authorList>
            <person name="Dupont C.L."/>
            <person name="Rusch D.B."/>
            <person name="Lombardo M.-J."/>
            <person name="Novotny M."/>
            <person name="Yee-Greenbaum J."/>
            <person name="Laskin R."/>
        </authorList>
    </citation>
    <scope>NUCLEOTIDE SEQUENCE [LARGE SCALE GENOMIC DNA]</scope>
    <source>
        <strain evidence="7">SAR86E</strain>
    </source>
</reference>
<organism evidence="7 8">
    <name type="scientific">SAR86 cluster bacterium SAR86E</name>
    <dbReference type="NCBI Taxonomy" id="1208365"/>
    <lineage>
        <taxon>Bacteria</taxon>
        <taxon>Pseudomonadati</taxon>
        <taxon>Pseudomonadota</taxon>
        <taxon>Gammaproteobacteria</taxon>
        <taxon>SAR86 cluster</taxon>
    </lineage>
</organism>
<protein>
    <recommendedName>
        <fullName evidence="3">aldehyde dehydrogenase (NAD(+))</fullName>
        <ecNumber evidence="3">1.2.1.3</ecNumber>
    </recommendedName>
</protein>
<dbReference type="InterPro" id="IPR016163">
    <property type="entry name" value="Ald_DH_C"/>
</dbReference>
<feature type="domain" description="Aldehyde dehydrogenase" evidence="6">
    <location>
        <begin position="15"/>
        <end position="470"/>
    </location>
</feature>
<dbReference type="PANTHER" id="PTHR42804:SF1">
    <property type="entry name" value="ALDEHYDE DEHYDROGENASE-RELATED"/>
    <property type="match status" value="1"/>
</dbReference>
<gene>
    <name evidence="7" type="ORF">B273_0579</name>
</gene>
<comment type="catalytic activity">
    <reaction evidence="4">
        <text>an aldehyde + NAD(+) + H2O = a carboxylate + NADH + 2 H(+)</text>
        <dbReference type="Rhea" id="RHEA:16185"/>
        <dbReference type="ChEBI" id="CHEBI:15377"/>
        <dbReference type="ChEBI" id="CHEBI:15378"/>
        <dbReference type="ChEBI" id="CHEBI:17478"/>
        <dbReference type="ChEBI" id="CHEBI:29067"/>
        <dbReference type="ChEBI" id="CHEBI:57540"/>
        <dbReference type="ChEBI" id="CHEBI:57945"/>
        <dbReference type="EC" id="1.2.1.3"/>
    </reaction>
</comment>
<evidence type="ECO:0000256" key="1">
    <source>
        <dbReference type="ARBA" id="ARBA00009986"/>
    </source>
</evidence>
<dbReference type="Gene3D" id="3.40.309.10">
    <property type="entry name" value="Aldehyde Dehydrogenase, Chain A, domain 2"/>
    <property type="match status" value="1"/>
</dbReference>
<evidence type="ECO:0000256" key="5">
    <source>
        <dbReference type="SAM" id="Coils"/>
    </source>
</evidence>
<dbReference type="Pfam" id="PF00171">
    <property type="entry name" value="Aldedh"/>
    <property type="match status" value="1"/>
</dbReference>
<comment type="similarity">
    <text evidence="1">Belongs to the aldehyde dehydrogenase family.</text>
</comment>
<dbReference type="InterPro" id="IPR016161">
    <property type="entry name" value="Ald_DH/histidinol_DH"/>
</dbReference>
<dbReference type="EC" id="1.2.1.3" evidence="3"/>
<accession>K6GGB9</accession>
<dbReference type="AlphaFoldDB" id="K6GGB9"/>
<dbReference type="PROSITE" id="PS00070">
    <property type="entry name" value="ALDEHYDE_DEHYDR_CYS"/>
    <property type="match status" value="1"/>
</dbReference>
<dbReference type="PATRIC" id="fig|1208365.4.peg.1173"/>
<dbReference type="Gene3D" id="3.40.605.10">
    <property type="entry name" value="Aldehyde Dehydrogenase, Chain A, domain 1"/>
    <property type="match status" value="1"/>
</dbReference>
<name>K6GGB9_9GAMM</name>
<dbReference type="InterPro" id="IPR016160">
    <property type="entry name" value="Ald_DH_CS_CYS"/>
</dbReference>
<dbReference type="STRING" id="1208365.B273_0579"/>
<dbReference type="CDD" id="cd07138">
    <property type="entry name" value="ALDH_CddD_SSP0762"/>
    <property type="match status" value="1"/>
</dbReference>
<evidence type="ECO:0000256" key="4">
    <source>
        <dbReference type="ARBA" id="ARBA00049194"/>
    </source>
</evidence>
<dbReference type="InterPro" id="IPR016162">
    <property type="entry name" value="Ald_DH_N"/>
</dbReference>
<dbReference type="FunFam" id="3.40.605.10:FF:000007">
    <property type="entry name" value="NAD/NADP-dependent betaine aldehyde dehydrogenase"/>
    <property type="match status" value="1"/>
</dbReference>
<proteinExistence type="inferred from homology"/>
<evidence type="ECO:0000256" key="2">
    <source>
        <dbReference type="ARBA" id="ARBA00023002"/>
    </source>
</evidence>
<dbReference type="PANTHER" id="PTHR42804">
    <property type="entry name" value="ALDEHYDE DEHYDROGENASE"/>
    <property type="match status" value="1"/>
</dbReference>
<dbReference type="GO" id="GO:0004029">
    <property type="term" value="F:aldehyde dehydrogenase (NAD+) activity"/>
    <property type="evidence" value="ECO:0007669"/>
    <property type="project" value="UniProtKB-EC"/>
</dbReference>
<keyword evidence="5" id="KW-0175">Coiled coil</keyword>
<sequence>MSDHLKFYINGEWEDSLGSETIEVFNPSDESVIGSISAGTKEDVDIAVASAKEAFKTFGFSTKEERIELLENIISEYEKRSDDLAQTISQEMGAPLWLSNVAQVTSGLSHFKDTLEVLKTYEFEGTENNYLIRKEPIGVIGMITPWNWPMNQMCTKVASAIASGCTMVLKPSEITPFCGIMFAEIIHAAGVPAGVFNLVNGMGPIVGAALSEHKDIDMMHFTGSTRAGVAVAIASAPTVKRVAQELGGKSANIILDDADIEKAAGAGANHCFMNTGQSCNAPTRMLVSATNYERAVEAAAQVANSTVVGAPEDEDVKIGPISNKVQYEKVQRLIQIGIDEGARLVAGGIGRPEGRSEGYFVKPTVFADVTNDMTIAREEIFGPVLSILKYESEDEAIEIANDTEYGLAGYVQSGDEDHAKQVARRIRAGQISINGGSRGPAAPFGGFKTSGNGREHGLSGLEECLETKAIIGS</sequence>
<dbReference type="FunFam" id="3.40.309.10:FF:000012">
    <property type="entry name" value="Betaine aldehyde dehydrogenase"/>
    <property type="match status" value="1"/>
</dbReference>
<dbReference type="EMBL" id="AMWX01000012">
    <property type="protein sequence ID" value="EKO36081.1"/>
    <property type="molecule type" value="Genomic_DNA"/>
</dbReference>
<evidence type="ECO:0000313" key="8">
    <source>
        <dbReference type="Proteomes" id="UP000010310"/>
    </source>
</evidence>
<evidence type="ECO:0000256" key="3">
    <source>
        <dbReference type="ARBA" id="ARBA00024226"/>
    </source>
</evidence>
<dbReference type="SUPFAM" id="SSF53720">
    <property type="entry name" value="ALDH-like"/>
    <property type="match status" value="1"/>
</dbReference>
<feature type="coiled-coil region" evidence="5">
    <location>
        <begin position="60"/>
        <end position="87"/>
    </location>
</feature>
<dbReference type="Proteomes" id="UP000010310">
    <property type="component" value="Unassembled WGS sequence"/>
</dbReference>
<dbReference type="InterPro" id="IPR015590">
    <property type="entry name" value="Aldehyde_DH_dom"/>
</dbReference>
<keyword evidence="8" id="KW-1185">Reference proteome</keyword>
<evidence type="ECO:0000313" key="7">
    <source>
        <dbReference type="EMBL" id="EKO36081.1"/>
    </source>
</evidence>
<evidence type="ECO:0000259" key="6">
    <source>
        <dbReference type="Pfam" id="PF00171"/>
    </source>
</evidence>